<name>A0A336LXL2_CULSO</name>
<dbReference type="SUPFAM" id="SSF69099">
    <property type="entry name" value="Ran-GTPase activating protein 1 (RanGAP1), C-terminal domain"/>
    <property type="match status" value="1"/>
</dbReference>
<proteinExistence type="predicted"/>
<sequence>MTTFNLQDISASLSTDVKGSGVSFIGQALKWENEEQVKPLIEAINNCKHLKYLELEGNTLGVEAAKHIGEALKKHPELQRALWKDLFTGRMKTEIPIALKSLGNGMITAGAHLTCLDCSDNALGPNGMTGLVDLLKSSTCYSLEELKLNNCGLGIQGGKMLAAALLECHKKGSAAGTPLRLKVFIAGRNRLENEGAKALAEVFKTVKTLEEIAMPQNGIYHVGISALSEAFKENTNIKILNLNDNTIGPKGAEALAEAFYHMQKLQEINFGDCLLKTKGALAIADAIQDQHLELETLNFGFNEIRADGGFCIAASMENKRLLKSLDINGNMFGQEGREQIIDMMDKYGLSDCLVEMEEDDSDDGEEEESGSGEESYEEEEETEDGETQDEEEVEFVPNQSAVNTSLNIFSGSALDNTADVSRISLGGDDTDATDNPVEAFCNAQYPSEAMFHAISDKDKTKALREYLKTISDENYLVYLVFTILKCAELSEKSKEALEVTTELFKDAYDHAQKNDRLQSIRNFFAIQLGLLKCEDKKFKPRYNVQGCRHALKSVLTQNIVPADEKNIFEFLLEQQAKAQFLLGTFVTDFNNFLLPTTILLWNFVCTYMDNTP</sequence>
<dbReference type="CDD" id="cd00116">
    <property type="entry name" value="LRR_RI"/>
    <property type="match status" value="1"/>
</dbReference>
<keyword evidence="2" id="KW-0433">Leucine-rich repeat</keyword>
<dbReference type="GO" id="GO:0031267">
    <property type="term" value="F:small GTPase binding"/>
    <property type="evidence" value="ECO:0007669"/>
    <property type="project" value="TreeGrafter"/>
</dbReference>
<dbReference type="EMBL" id="UFQT01000192">
    <property type="protein sequence ID" value="SSX21403.1"/>
    <property type="molecule type" value="Genomic_DNA"/>
</dbReference>
<dbReference type="InterPro" id="IPR027038">
    <property type="entry name" value="RanGap"/>
</dbReference>
<evidence type="ECO:0000313" key="5">
    <source>
        <dbReference type="EMBL" id="SSX21403.1"/>
    </source>
</evidence>
<evidence type="ECO:0000256" key="3">
    <source>
        <dbReference type="ARBA" id="ARBA00022737"/>
    </source>
</evidence>
<dbReference type="OMA" id="NGSMEAW"/>
<dbReference type="Gene3D" id="3.80.10.10">
    <property type="entry name" value="Ribonuclease Inhibitor"/>
    <property type="match status" value="1"/>
</dbReference>
<dbReference type="GO" id="GO:0005096">
    <property type="term" value="F:GTPase activator activity"/>
    <property type="evidence" value="ECO:0007669"/>
    <property type="project" value="UniProtKB-KW"/>
</dbReference>
<protein>
    <submittedName>
        <fullName evidence="5">CSON004600 protein</fullName>
    </submittedName>
</protein>
<dbReference type="GO" id="GO:0006913">
    <property type="term" value="P:nucleocytoplasmic transport"/>
    <property type="evidence" value="ECO:0007669"/>
    <property type="project" value="TreeGrafter"/>
</dbReference>
<organism evidence="5">
    <name type="scientific">Culicoides sonorensis</name>
    <name type="common">Biting midge</name>
    <dbReference type="NCBI Taxonomy" id="179676"/>
    <lineage>
        <taxon>Eukaryota</taxon>
        <taxon>Metazoa</taxon>
        <taxon>Ecdysozoa</taxon>
        <taxon>Arthropoda</taxon>
        <taxon>Hexapoda</taxon>
        <taxon>Insecta</taxon>
        <taxon>Pterygota</taxon>
        <taxon>Neoptera</taxon>
        <taxon>Endopterygota</taxon>
        <taxon>Diptera</taxon>
        <taxon>Nematocera</taxon>
        <taxon>Chironomoidea</taxon>
        <taxon>Ceratopogonidae</taxon>
        <taxon>Ceratopogoninae</taxon>
        <taxon>Culicoides</taxon>
        <taxon>Monoculicoides</taxon>
    </lineage>
</organism>
<dbReference type="InterPro" id="IPR036720">
    <property type="entry name" value="RanGAP1_C_sf"/>
</dbReference>
<dbReference type="GO" id="GO:0005829">
    <property type="term" value="C:cytosol"/>
    <property type="evidence" value="ECO:0007669"/>
    <property type="project" value="TreeGrafter"/>
</dbReference>
<dbReference type="GO" id="GO:0048471">
    <property type="term" value="C:perinuclear region of cytoplasm"/>
    <property type="evidence" value="ECO:0007669"/>
    <property type="project" value="TreeGrafter"/>
</dbReference>
<gene>
    <name evidence="5" type="primary">CSON004600</name>
</gene>
<evidence type="ECO:0000256" key="1">
    <source>
        <dbReference type="ARBA" id="ARBA00022468"/>
    </source>
</evidence>
<keyword evidence="3" id="KW-0677">Repeat</keyword>
<accession>A0A336LXL2</accession>
<feature type="compositionally biased region" description="Acidic residues" evidence="4">
    <location>
        <begin position="357"/>
        <end position="394"/>
    </location>
</feature>
<evidence type="ECO:0000256" key="2">
    <source>
        <dbReference type="ARBA" id="ARBA00022614"/>
    </source>
</evidence>
<keyword evidence="1" id="KW-0343">GTPase activation</keyword>
<dbReference type="InterPro" id="IPR032675">
    <property type="entry name" value="LRR_dom_sf"/>
</dbReference>
<dbReference type="PANTHER" id="PTHR24113:SF12">
    <property type="entry name" value="RAN GTPASE-ACTIVATING PROTEIN 1"/>
    <property type="match status" value="1"/>
</dbReference>
<evidence type="ECO:0000256" key="4">
    <source>
        <dbReference type="SAM" id="MobiDB-lite"/>
    </source>
</evidence>
<dbReference type="Pfam" id="PF13516">
    <property type="entry name" value="LRR_6"/>
    <property type="match status" value="4"/>
</dbReference>
<dbReference type="GO" id="GO:0007165">
    <property type="term" value="P:signal transduction"/>
    <property type="evidence" value="ECO:0007669"/>
    <property type="project" value="InterPro"/>
</dbReference>
<feature type="region of interest" description="Disordered" evidence="4">
    <location>
        <begin position="357"/>
        <end position="395"/>
    </location>
</feature>
<dbReference type="InterPro" id="IPR001611">
    <property type="entry name" value="Leu-rich_rpt"/>
</dbReference>
<dbReference type="Gene3D" id="1.25.40.200">
    <property type="entry name" value="Ran-GTPase activating protein 1, C-terminal domain"/>
    <property type="match status" value="1"/>
</dbReference>
<dbReference type="GO" id="GO:0005634">
    <property type="term" value="C:nucleus"/>
    <property type="evidence" value="ECO:0007669"/>
    <property type="project" value="TreeGrafter"/>
</dbReference>
<dbReference type="VEuPathDB" id="VectorBase:CSON004600"/>
<dbReference type="SUPFAM" id="SSF52047">
    <property type="entry name" value="RNI-like"/>
    <property type="match status" value="1"/>
</dbReference>
<dbReference type="PANTHER" id="PTHR24113">
    <property type="entry name" value="RAN GTPASE-ACTIVATING PROTEIN 1"/>
    <property type="match status" value="1"/>
</dbReference>
<dbReference type="SMART" id="SM00368">
    <property type="entry name" value="LRR_RI"/>
    <property type="match status" value="8"/>
</dbReference>
<reference evidence="5" key="1">
    <citation type="submission" date="2018-07" db="EMBL/GenBank/DDBJ databases">
        <authorList>
            <person name="Quirk P.G."/>
            <person name="Krulwich T.A."/>
        </authorList>
    </citation>
    <scope>NUCLEOTIDE SEQUENCE</scope>
</reference>
<dbReference type="AlphaFoldDB" id="A0A336LXL2"/>